<reference evidence="6" key="1">
    <citation type="submission" date="2017-04" db="EMBL/GenBank/DDBJ databases">
        <title>Complete Genome Sequences of Twelve Strains of a Stable Defined Moderately Diverse Mouse Microbiota 2 (sDMDMm2).</title>
        <authorList>
            <person name="Uchimura Y."/>
            <person name="Wyss M."/>
            <person name="Brugiroux S."/>
            <person name="Limenitakis J.P."/>
            <person name="Stecher B."/>
            <person name="McCoy K.D."/>
            <person name="Macpherson A.J."/>
        </authorList>
    </citation>
    <scope>NUCLEOTIDE SEQUENCE</scope>
    <source>
        <strain evidence="6">YL58</strain>
    </source>
</reference>
<evidence type="ECO:0000256" key="5">
    <source>
        <dbReference type="ARBA" id="ARBA00023288"/>
    </source>
</evidence>
<dbReference type="KEGG" id="byl:A4V09_16815"/>
<keyword evidence="5" id="KW-0449">Lipoprotein</keyword>
<keyword evidence="4" id="KW-0564">Palmitate</keyword>
<proteinExistence type="predicted"/>
<evidence type="ECO:0000256" key="4">
    <source>
        <dbReference type="ARBA" id="ARBA00023139"/>
    </source>
</evidence>
<dbReference type="PANTHER" id="PTHR43649:SF33">
    <property type="entry name" value="POLYGALACTURONAN_RHAMNOGALACTURONAN-BINDING PROTEIN YTCQ"/>
    <property type="match status" value="1"/>
</dbReference>
<dbReference type="RefSeq" id="WP_065543391.1">
    <property type="nucleotide sequence ID" value="NZ_CP015405.2"/>
</dbReference>
<dbReference type="STRING" id="1796616.A4V09_16815"/>
<organism evidence="6 7">
    <name type="scientific">Blautia pseudococcoides</name>
    <dbReference type="NCBI Taxonomy" id="1796616"/>
    <lineage>
        <taxon>Bacteria</taxon>
        <taxon>Bacillati</taxon>
        <taxon>Bacillota</taxon>
        <taxon>Clostridia</taxon>
        <taxon>Lachnospirales</taxon>
        <taxon>Lachnospiraceae</taxon>
        <taxon>Blautia</taxon>
    </lineage>
</organism>
<evidence type="ECO:0000256" key="2">
    <source>
        <dbReference type="ARBA" id="ARBA00022729"/>
    </source>
</evidence>
<protein>
    <recommendedName>
        <fullName evidence="8">Raffinose/stachyose/melibiose transport system substrate-binding protein</fullName>
    </recommendedName>
</protein>
<dbReference type="InterPro" id="IPR006059">
    <property type="entry name" value="SBP"/>
</dbReference>
<keyword evidence="2" id="KW-0732">Signal</keyword>
<keyword evidence="3" id="KW-0472">Membrane</keyword>
<evidence type="ECO:0000256" key="1">
    <source>
        <dbReference type="ARBA" id="ARBA00022475"/>
    </source>
</evidence>
<dbReference type="EMBL" id="CP015405">
    <property type="protein sequence ID" value="ANU77262.1"/>
    <property type="molecule type" value="Genomic_DNA"/>
</dbReference>
<dbReference type="PANTHER" id="PTHR43649">
    <property type="entry name" value="ARABINOSE-BINDING PROTEIN-RELATED"/>
    <property type="match status" value="1"/>
</dbReference>
<keyword evidence="1" id="KW-1003">Cell membrane</keyword>
<dbReference type="SUPFAM" id="SSF53850">
    <property type="entry name" value="Periplasmic binding protein-like II"/>
    <property type="match status" value="1"/>
</dbReference>
<dbReference type="Gene3D" id="3.40.190.10">
    <property type="entry name" value="Periplasmic binding protein-like II"/>
    <property type="match status" value="2"/>
</dbReference>
<evidence type="ECO:0000313" key="7">
    <source>
        <dbReference type="Proteomes" id="UP000092574"/>
    </source>
</evidence>
<evidence type="ECO:0000313" key="6">
    <source>
        <dbReference type="EMBL" id="ANU77262.1"/>
    </source>
</evidence>
<dbReference type="OrthoDB" id="9798191at2"/>
<dbReference type="Pfam" id="PF01547">
    <property type="entry name" value="SBP_bac_1"/>
    <property type="match status" value="1"/>
</dbReference>
<evidence type="ECO:0008006" key="8">
    <source>
        <dbReference type="Google" id="ProtNLM"/>
    </source>
</evidence>
<sequence>MKNRLLAAAALAGCALLMTGCGKKEENHLEIFSTKMENQAILQSFIDEYTQANPDVTIEFNSPPDASTVLRTKLTKNRVPDIIFMGGDMTFRDMSEAEILMDLSDMEEADRIKEAYKEQVYNLNPDQEEKLYGLPYATNAEGIIYNVDIFKEQGLEIPGTWDELMDVCEKLKNAGIQPFYFTLKDSWTGGPLWIPMTYDLAGMDFFLDRREGKTTFLGTHEEAAEKILTLIQYGQEDLLGKGYDDGNIDFANGKAAMMFQGNWAIPNIQKANPEVNLDMFALPVTNDENKNAIISGIDVMPTIYKDTKEEELAKDFISFIFRDEKVKAYIEDQFAFPSVDTVVQDNVSVAGVADKFAQGNIGDFADHYYPTGFDFTVTLQTFVSKQGDVEGFLKKLDKEYDKYNSF</sequence>
<gene>
    <name evidence="6" type="ORF">A4V09_16815</name>
</gene>
<dbReference type="AlphaFoldDB" id="A0A1C7IGG7"/>
<keyword evidence="7" id="KW-1185">Reference proteome</keyword>
<dbReference type="PROSITE" id="PS51257">
    <property type="entry name" value="PROKAR_LIPOPROTEIN"/>
    <property type="match status" value="1"/>
</dbReference>
<evidence type="ECO:0000256" key="3">
    <source>
        <dbReference type="ARBA" id="ARBA00023136"/>
    </source>
</evidence>
<accession>A0A1C7IGG7</accession>
<dbReference type="Proteomes" id="UP000092574">
    <property type="component" value="Chromosome"/>
</dbReference>
<name>A0A1C7IGG7_9FIRM</name>
<dbReference type="InterPro" id="IPR050490">
    <property type="entry name" value="Bact_solute-bd_prot1"/>
</dbReference>